<proteinExistence type="predicted"/>
<dbReference type="PANTHER" id="PTHR11236">
    <property type="entry name" value="AMINOBENZOATE/ANTHRANILATE SYNTHASE"/>
    <property type="match status" value="1"/>
</dbReference>
<evidence type="ECO:0000259" key="1">
    <source>
        <dbReference type="Pfam" id="PF00425"/>
    </source>
</evidence>
<dbReference type="NCBIfam" id="NF005486">
    <property type="entry name" value="PRK07093.1"/>
    <property type="match status" value="1"/>
</dbReference>
<keyword evidence="2" id="KW-0808">Transferase</keyword>
<feature type="domain" description="Chorismate-utilising enzyme C-terminal" evidence="1">
    <location>
        <begin position="61"/>
        <end position="305"/>
    </location>
</feature>
<name>A0A9D7SAK0_9BACT</name>
<dbReference type="EMBL" id="JADKFW010000005">
    <property type="protein sequence ID" value="MBK9717724.1"/>
    <property type="molecule type" value="Genomic_DNA"/>
</dbReference>
<dbReference type="InterPro" id="IPR015890">
    <property type="entry name" value="Chorismate_C"/>
</dbReference>
<dbReference type="PANTHER" id="PTHR11236:SF50">
    <property type="entry name" value="AMINODEOXYCHORISMATE SYNTHASE COMPONENT 1"/>
    <property type="match status" value="1"/>
</dbReference>
<evidence type="ECO:0000313" key="2">
    <source>
        <dbReference type="EMBL" id="MBK9717724.1"/>
    </source>
</evidence>
<sequence>MNYLQKKGEDYLFMVNFDKTLGFCIPLSELDPTYLQYSIHEINTTHQEKIPFKFDFTPPSYETYCLAFEAIQKELKAGNTFLTNLTFASQVNCSLGLNDLFQYSDAKYKLWVNNTFVVFSPERFVHIENNVIKTNPMKGTINAEIEHAEEVLLNDLKENAEHHTIVDLLRNDLSIIANQVTVSRFKYLDLIKTNKGAIYQMSSEITGLVRERYRTCYGDLIDALLPAGSICGAPKQSTIDIIHRVENYSRGYYTGIFGTFQHGIFDSAVMIRYIESKNGQLYFKSGGGITALSDPEKEYHELIKKIYVPIF</sequence>
<dbReference type="GO" id="GO:0000162">
    <property type="term" value="P:L-tryptophan biosynthetic process"/>
    <property type="evidence" value="ECO:0007669"/>
    <property type="project" value="TreeGrafter"/>
</dbReference>
<reference evidence="2 3" key="1">
    <citation type="submission" date="2020-10" db="EMBL/GenBank/DDBJ databases">
        <title>Connecting structure to function with the recovery of over 1000 high-quality activated sludge metagenome-assembled genomes encoding full-length rRNA genes using long-read sequencing.</title>
        <authorList>
            <person name="Singleton C.M."/>
            <person name="Petriglieri F."/>
            <person name="Kristensen J.M."/>
            <person name="Kirkegaard R.H."/>
            <person name="Michaelsen T.Y."/>
            <person name="Andersen M.H."/>
            <person name="Karst S.M."/>
            <person name="Dueholm M.S."/>
            <person name="Nielsen P.H."/>
            <person name="Albertsen M."/>
        </authorList>
    </citation>
    <scope>NUCLEOTIDE SEQUENCE [LARGE SCALE GENOMIC DNA]</scope>
    <source>
        <strain evidence="2">Ribe_18-Q3-R11-54_BAT3C.373</strain>
    </source>
</reference>
<dbReference type="AlphaFoldDB" id="A0A9D7SAK0"/>
<comment type="caution">
    <text evidence="2">The sequence shown here is derived from an EMBL/GenBank/DDBJ whole genome shotgun (WGS) entry which is preliminary data.</text>
</comment>
<dbReference type="InterPro" id="IPR019999">
    <property type="entry name" value="Anth_synth_I-like"/>
</dbReference>
<keyword evidence="2" id="KW-0032">Aminotransferase</keyword>
<dbReference type="Gene3D" id="3.60.120.10">
    <property type="entry name" value="Anthranilate synthase"/>
    <property type="match status" value="1"/>
</dbReference>
<dbReference type="GO" id="GO:0046820">
    <property type="term" value="F:4-amino-4-deoxychorismate synthase activity"/>
    <property type="evidence" value="ECO:0007669"/>
    <property type="project" value="UniProtKB-EC"/>
</dbReference>
<accession>A0A9D7SAK0</accession>
<protein>
    <submittedName>
        <fullName evidence="2">Aminodeoxychorismate synthase component I</fullName>
        <ecNumber evidence="2">2.6.1.85</ecNumber>
    </submittedName>
</protein>
<dbReference type="InterPro" id="IPR005801">
    <property type="entry name" value="ADC_synthase"/>
</dbReference>
<dbReference type="PRINTS" id="PR00095">
    <property type="entry name" value="ANTSNTHASEI"/>
</dbReference>
<dbReference type="EC" id="2.6.1.85" evidence="2"/>
<gene>
    <name evidence="2" type="ORF">IPO85_09460</name>
</gene>
<dbReference type="Pfam" id="PF00425">
    <property type="entry name" value="Chorismate_bind"/>
    <property type="match status" value="1"/>
</dbReference>
<dbReference type="SUPFAM" id="SSF56322">
    <property type="entry name" value="ADC synthase"/>
    <property type="match status" value="1"/>
</dbReference>
<dbReference type="Proteomes" id="UP000808349">
    <property type="component" value="Unassembled WGS sequence"/>
</dbReference>
<organism evidence="2 3">
    <name type="scientific">Candidatus Defluviibacterium haderslevense</name>
    <dbReference type="NCBI Taxonomy" id="2981993"/>
    <lineage>
        <taxon>Bacteria</taxon>
        <taxon>Pseudomonadati</taxon>
        <taxon>Bacteroidota</taxon>
        <taxon>Saprospiria</taxon>
        <taxon>Saprospirales</taxon>
        <taxon>Saprospiraceae</taxon>
        <taxon>Candidatus Defluviibacterium</taxon>
    </lineage>
</organism>
<evidence type="ECO:0000313" key="3">
    <source>
        <dbReference type="Proteomes" id="UP000808349"/>
    </source>
</evidence>